<protein>
    <submittedName>
        <fullName evidence="2">Transposase</fullName>
    </submittedName>
</protein>
<evidence type="ECO:0000313" key="3">
    <source>
        <dbReference type="Proteomes" id="UP001597041"/>
    </source>
</evidence>
<name>A0ABW3NLW0_9BACI</name>
<proteinExistence type="predicted"/>
<dbReference type="RefSeq" id="WP_379594525.1">
    <property type="nucleotide sequence ID" value="NZ_JBHTKK010000042.1"/>
</dbReference>
<dbReference type="Pfam" id="PF01527">
    <property type="entry name" value="HTH_Tnp_1"/>
    <property type="match status" value="1"/>
</dbReference>
<dbReference type="Gene3D" id="1.10.10.10">
    <property type="entry name" value="Winged helix-like DNA-binding domain superfamily/Winged helix DNA-binding domain"/>
    <property type="match status" value="1"/>
</dbReference>
<comment type="caution">
    <text evidence="2">The sequence shown here is derived from an EMBL/GenBank/DDBJ whole genome shotgun (WGS) entry which is preliminary data.</text>
</comment>
<accession>A0ABW3NLW0</accession>
<evidence type="ECO:0000313" key="2">
    <source>
        <dbReference type="EMBL" id="MFD1068228.1"/>
    </source>
</evidence>
<dbReference type="InterPro" id="IPR002514">
    <property type="entry name" value="Transposase_8"/>
</dbReference>
<dbReference type="InterPro" id="IPR036388">
    <property type="entry name" value="WH-like_DNA-bd_sf"/>
</dbReference>
<evidence type="ECO:0000256" key="1">
    <source>
        <dbReference type="SAM" id="Coils"/>
    </source>
</evidence>
<dbReference type="Proteomes" id="UP001597041">
    <property type="component" value="Unassembled WGS sequence"/>
</dbReference>
<dbReference type="InterPro" id="IPR010921">
    <property type="entry name" value="Trp_repressor/repl_initiator"/>
</dbReference>
<dbReference type="EMBL" id="JBHTKK010000042">
    <property type="protein sequence ID" value="MFD1068228.1"/>
    <property type="molecule type" value="Genomic_DNA"/>
</dbReference>
<sequence length="150" mass="17785">MSKKRKRYSSTEKAQVVLEILREDSTINEITQKHDISPQLISRWRTEFLNNMPTVFDKKAAEIEKLKQEYEAEKEELINQIGQLMVDMNWLKKTTTGLRVEEKKALIDFDSKELPIKHQCELLNLSRSTAYYEHFFVTVLSFYKGLFSFK</sequence>
<feature type="coiled-coil region" evidence="1">
    <location>
        <begin position="56"/>
        <end position="87"/>
    </location>
</feature>
<keyword evidence="3" id="KW-1185">Reference proteome</keyword>
<organism evidence="2 3">
    <name type="scientific">Oceanobacillus locisalsi</name>
    <dbReference type="NCBI Taxonomy" id="546107"/>
    <lineage>
        <taxon>Bacteria</taxon>
        <taxon>Bacillati</taxon>
        <taxon>Bacillota</taxon>
        <taxon>Bacilli</taxon>
        <taxon>Bacillales</taxon>
        <taxon>Bacillaceae</taxon>
        <taxon>Oceanobacillus</taxon>
    </lineage>
</organism>
<keyword evidence="1" id="KW-0175">Coiled coil</keyword>
<dbReference type="SUPFAM" id="SSF48295">
    <property type="entry name" value="TrpR-like"/>
    <property type="match status" value="1"/>
</dbReference>
<reference evidence="3" key="1">
    <citation type="journal article" date="2019" name="Int. J. Syst. Evol. Microbiol.">
        <title>The Global Catalogue of Microorganisms (GCM) 10K type strain sequencing project: providing services to taxonomists for standard genome sequencing and annotation.</title>
        <authorList>
            <consortium name="The Broad Institute Genomics Platform"/>
            <consortium name="The Broad Institute Genome Sequencing Center for Infectious Disease"/>
            <person name="Wu L."/>
            <person name="Ma J."/>
        </authorList>
    </citation>
    <scope>NUCLEOTIDE SEQUENCE [LARGE SCALE GENOMIC DNA]</scope>
    <source>
        <strain evidence="3">CCUG 56608</strain>
    </source>
</reference>
<gene>
    <name evidence="2" type="ORF">ACFQ19_19735</name>
</gene>